<keyword evidence="1" id="KW-0812">Transmembrane</keyword>
<feature type="transmembrane region" description="Helical" evidence="1">
    <location>
        <begin position="51"/>
        <end position="70"/>
    </location>
</feature>
<gene>
    <name evidence="2" type="ORF">EM308_13110</name>
</gene>
<evidence type="ECO:0000256" key="1">
    <source>
        <dbReference type="SAM" id="Phobius"/>
    </source>
</evidence>
<dbReference type="AlphaFoldDB" id="A0AAC9I4P3"/>
<feature type="transmembrane region" description="Helical" evidence="1">
    <location>
        <begin position="76"/>
        <end position="92"/>
    </location>
</feature>
<dbReference type="Proteomes" id="UP000175968">
    <property type="component" value="Chromosome"/>
</dbReference>
<evidence type="ECO:0000313" key="3">
    <source>
        <dbReference type="Proteomes" id="UP000175968"/>
    </source>
</evidence>
<proteinExistence type="predicted"/>
<dbReference type="EMBL" id="CP017479">
    <property type="protein sequence ID" value="AOW10366.1"/>
    <property type="molecule type" value="Genomic_DNA"/>
</dbReference>
<organism evidence="2 3">
    <name type="scientific">Flavobacterium gilvum</name>
    <dbReference type="NCBI Taxonomy" id="1492737"/>
    <lineage>
        <taxon>Bacteria</taxon>
        <taxon>Pseudomonadati</taxon>
        <taxon>Bacteroidota</taxon>
        <taxon>Flavobacteriia</taxon>
        <taxon>Flavobacteriales</taxon>
        <taxon>Flavobacteriaceae</taxon>
        <taxon>Flavobacterium</taxon>
    </lineage>
</organism>
<reference evidence="2 3" key="1">
    <citation type="submission" date="2016-10" db="EMBL/GenBank/DDBJ databases">
        <title>Flavobacterium gilvum sp. nov., isolated from stream water.</title>
        <authorList>
            <person name="Shin S.-K."/>
            <person name="Cho Y.-J."/>
            <person name="Yi H."/>
        </authorList>
    </citation>
    <scope>NUCLEOTIDE SEQUENCE [LARGE SCALE GENOMIC DNA]</scope>
    <source>
        <strain evidence="2 3">EM1308</strain>
    </source>
</reference>
<keyword evidence="3" id="KW-1185">Reference proteome</keyword>
<keyword evidence="1" id="KW-0472">Membrane</keyword>
<accession>A0AAC9I4P3</accession>
<dbReference type="KEGG" id="fgl:EM308_13110"/>
<evidence type="ECO:0008006" key="4">
    <source>
        <dbReference type="Google" id="ProtNLM"/>
    </source>
</evidence>
<feature type="transmembrane region" description="Helical" evidence="1">
    <location>
        <begin position="6"/>
        <end position="30"/>
    </location>
</feature>
<protein>
    <recommendedName>
        <fullName evidence="4">CDP-diglyceride synthetase</fullName>
    </recommendedName>
</protein>
<sequence length="169" mass="19194">MNDFSRHILIILPSLILANVIHMLIVKYNFVPVLNKCISVKYFGENKKWRGFIIVPFLNSIFLVGLNSFLNLENPIFLGFILGLAYMAFELPNSFFKRKLGIKPGESALNKKYFFVMLDKIDSAFGVALVYYLLGCVNFSTAILLLFVNSLTHILMSLVLVSLKIKSSF</sequence>
<evidence type="ECO:0000313" key="2">
    <source>
        <dbReference type="EMBL" id="AOW10366.1"/>
    </source>
</evidence>
<name>A0AAC9I4P3_9FLAO</name>
<keyword evidence="1" id="KW-1133">Transmembrane helix</keyword>